<protein>
    <submittedName>
        <fullName evidence="3">Putative phosphoglycerate mutase</fullName>
    </submittedName>
</protein>
<dbReference type="PANTHER" id="PTHR48100">
    <property type="entry name" value="BROAD-SPECIFICITY PHOSPHATASE YOR283W-RELATED"/>
    <property type="match status" value="1"/>
</dbReference>
<dbReference type="Gene3D" id="3.40.50.1240">
    <property type="entry name" value="Phosphoglycerate mutase-like"/>
    <property type="match status" value="1"/>
</dbReference>
<accession>A0A6A6V1D6</accession>
<dbReference type="InterPro" id="IPR050275">
    <property type="entry name" value="PGM_Phosphatase"/>
</dbReference>
<keyword evidence="4" id="KW-1185">Reference proteome</keyword>
<gene>
    <name evidence="3" type="ORF">M011DRAFT_171502</name>
</gene>
<dbReference type="SUPFAM" id="SSF53254">
    <property type="entry name" value="Phosphoglycerate mutase-like"/>
    <property type="match status" value="1"/>
</dbReference>
<feature type="binding site" evidence="2">
    <location>
        <position position="72"/>
    </location>
    <ligand>
        <name>substrate</name>
    </ligand>
</feature>
<dbReference type="InterPro" id="IPR013078">
    <property type="entry name" value="His_Pase_superF_clade-1"/>
</dbReference>
<evidence type="ECO:0000313" key="4">
    <source>
        <dbReference type="Proteomes" id="UP000799440"/>
    </source>
</evidence>
<feature type="binding site" evidence="2">
    <location>
        <begin position="28"/>
        <end position="29"/>
    </location>
    <ligand>
        <name>substrate</name>
    </ligand>
</feature>
<name>A0A6A6V1D6_9PLEO</name>
<dbReference type="GO" id="GO:0046390">
    <property type="term" value="P:ribose phosphate biosynthetic process"/>
    <property type="evidence" value="ECO:0007669"/>
    <property type="project" value="TreeGrafter"/>
</dbReference>
<dbReference type="InterPro" id="IPR029033">
    <property type="entry name" value="His_PPase_superfam"/>
</dbReference>
<reference evidence="3" key="1">
    <citation type="journal article" date="2020" name="Stud. Mycol.">
        <title>101 Dothideomycetes genomes: a test case for predicting lifestyles and emergence of pathogens.</title>
        <authorList>
            <person name="Haridas S."/>
            <person name="Albert R."/>
            <person name="Binder M."/>
            <person name="Bloem J."/>
            <person name="Labutti K."/>
            <person name="Salamov A."/>
            <person name="Andreopoulos B."/>
            <person name="Baker S."/>
            <person name="Barry K."/>
            <person name="Bills G."/>
            <person name="Bluhm B."/>
            <person name="Cannon C."/>
            <person name="Castanera R."/>
            <person name="Culley D."/>
            <person name="Daum C."/>
            <person name="Ezra D."/>
            <person name="Gonzalez J."/>
            <person name="Henrissat B."/>
            <person name="Kuo A."/>
            <person name="Liang C."/>
            <person name="Lipzen A."/>
            <person name="Lutzoni F."/>
            <person name="Magnuson J."/>
            <person name="Mondo S."/>
            <person name="Nolan M."/>
            <person name="Ohm R."/>
            <person name="Pangilinan J."/>
            <person name="Park H.-J."/>
            <person name="Ramirez L."/>
            <person name="Alfaro M."/>
            <person name="Sun H."/>
            <person name="Tritt A."/>
            <person name="Yoshinaga Y."/>
            <person name="Zwiers L.-H."/>
            <person name="Turgeon B."/>
            <person name="Goodwin S."/>
            <person name="Spatafora J."/>
            <person name="Crous P."/>
            <person name="Grigoriev I."/>
        </authorList>
    </citation>
    <scope>NUCLEOTIDE SEQUENCE</scope>
    <source>
        <strain evidence="3">CBS 119925</strain>
    </source>
</reference>
<dbReference type="SMART" id="SM00855">
    <property type="entry name" value="PGAM"/>
    <property type="match status" value="1"/>
</dbReference>
<evidence type="ECO:0000313" key="3">
    <source>
        <dbReference type="EMBL" id="KAF2744352.1"/>
    </source>
</evidence>
<feature type="binding site" evidence="2">
    <location>
        <begin position="100"/>
        <end position="103"/>
    </location>
    <ligand>
        <name>substrate</name>
    </ligand>
</feature>
<organism evidence="3 4">
    <name type="scientific">Sporormia fimetaria CBS 119925</name>
    <dbReference type="NCBI Taxonomy" id="1340428"/>
    <lineage>
        <taxon>Eukaryota</taxon>
        <taxon>Fungi</taxon>
        <taxon>Dikarya</taxon>
        <taxon>Ascomycota</taxon>
        <taxon>Pezizomycotina</taxon>
        <taxon>Dothideomycetes</taxon>
        <taxon>Pleosporomycetidae</taxon>
        <taxon>Pleosporales</taxon>
        <taxon>Sporormiaceae</taxon>
        <taxon>Sporormia</taxon>
    </lineage>
</organism>
<evidence type="ECO:0000256" key="2">
    <source>
        <dbReference type="PIRSR" id="PIRSR613078-2"/>
    </source>
</evidence>
<dbReference type="GO" id="GO:0050278">
    <property type="term" value="F:sedoheptulose-bisphosphatase activity"/>
    <property type="evidence" value="ECO:0007669"/>
    <property type="project" value="TreeGrafter"/>
</dbReference>
<feature type="active site" description="Tele-phosphohistidine intermediate" evidence="1">
    <location>
        <position position="16"/>
    </location>
</feature>
<feature type="active site" description="Proton donor/acceptor" evidence="1">
    <location>
        <position position="100"/>
    </location>
</feature>
<sequence length="230" mass="25660">MSGQVAKTPRVILVRHGETEWAKSGRFTGFTEIELTQAGEAQVSSAATRLVGAGKLLDPDRLVQVFVSPRVRAVRTFELLLQPSSGVVEGKVTYTDDITEWNYGNYEGLTDQEIRLKRREKGLDLEKEWNIWSDGCEGGESKEQVTVRLDGLITKIKEIQEPCMRDGKPADVLLVAHGLILRCFVKRWLDKPIDESLEMVLNPGAIAVLSYKNNDITKPAFHLGLVLPSE</sequence>
<dbReference type="EMBL" id="MU006589">
    <property type="protein sequence ID" value="KAF2744352.1"/>
    <property type="molecule type" value="Genomic_DNA"/>
</dbReference>
<dbReference type="CDD" id="cd07067">
    <property type="entry name" value="HP_PGM_like"/>
    <property type="match status" value="1"/>
</dbReference>
<dbReference type="PANTHER" id="PTHR48100:SF15">
    <property type="entry name" value="SEDOHEPTULOSE 1,7-BISPHOSPHATASE"/>
    <property type="match status" value="1"/>
</dbReference>
<dbReference type="OrthoDB" id="4818801at2759"/>
<evidence type="ECO:0000256" key="1">
    <source>
        <dbReference type="PIRSR" id="PIRSR613078-1"/>
    </source>
</evidence>
<dbReference type="Proteomes" id="UP000799440">
    <property type="component" value="Unassembled WGS sequence"/>
</dbReference>
<dbReference type="AlphaFoldDB" id="A0A6A6V1D6"/>
<dbReference type="PIRSF" id="PIRSF000709">
    <property type="entry name" value="6PFK_2-Ptase"/>
    <property type="match status" value="1"/>
</dbReference>
<dbReference type="Pfam" id="PF00300">
    <property type="entry name" value="His_Phos_1"/>
    <property type="match status" value="1"/>
</dbReference>
<proteinExistence type="predicted"/>